<evidence type="ECO:0000256" key="1">
    <source>
        <dbReference type="ARBA" id="ARBA00022679"/>
    </source>
</evidence>
<protein>
    <submittedName>
        <fullName evidence="4">Ribosomal protein S18 acetylase RimI-like enzyme</fullName>
    </submittedName>
</protein>
<keyword evidence="2" id="KW-0012">Acyltransferase</keyword>
<dbReference type="Pfam" id="PF13673">
    <property type="entry name" value="Acetyltransf_10"/>
    <property type="match status" value="1"/>
</dbReference>
<dbReference type="GO" id="GO:0005840">
    <property type="term" value="C:ribosome"/>
    <property type="evidence" value="ECO:0007669"/>
    <property type="project" value="UniProtKB-KW"/>
</dbReference>
<dbReference type="PANTHER" id="PTHR43877">
    <property type="entry name" value="AMINOALKYLPHOSPHONATE N-ACETYLTRANSFERASE-RELATED-RELATED"/>
    <property type="match status" value="1"/>
</dbReference>
<dbReference type="PROSITE" id="PS51186">
    <property type="entry name" value="GNAT"/>
    <property type="match status" value="1"/>
</dbReference>
<dbReference type="GO" id="GO:0016747">
    <property type="term" value="F:acyltransferase activity, transferring groups other than amino-acyl groups"/>
    <property type="evidence" value="ECO:0007669"/>
    <property type="project" value="InterPro"/>
</dbReference>
<accession>A0A368W8C8</accession>
<proteinExistence type="predicted"/>
<keyword evidence="1" id="KW-0808">Transferase</keyword>
<evidence type="ECO:0000259" key="3">
    <source>
        <dbReference type="PROSITE" id="PS51186"/>
    </source>
</evidence>
<dbReference type="SUPFAM" id="SSF55729">
    <property type="entry name" value="Acyl-CoA N-acyltransferases (Nat)"/>
    <property type="match status" value="1"/>
</dbReference>
<dbReference type="InterPro" id="IPR016181">
    <property type="entry name" value="Acyl_CoA_acyltransferase"/>
</dbReference>
<dbReference type="OrthoDB" id="794462at2"/>
<dbReference type="InterPro" id="IPR000182">
    <property type="entry name" value="GNAT_dom"/>
</dbReference>
<keyword evidence="4" id="KW-0687">Ribonucleoprotein</keyword>
<dbReference type="AlphaFoldDB" id="A0A368W8C8"/>
<evidence type="ECO:0000313" key="5">
    <source>
        <dbReference type="Proteomes" id="UP000252415"/>
    </source>
</evidence>
<dbReference type="Gene3D" id="3.40.630.30">
    <property type="match status" value="1"/>
</dbReference>
<dbReference type="RefSeq" id="WP_114378800.1">
    <property type="nucleotide sequence ID" value="NZ_QPJD01000002.1"/>
</dbReference>
<dbReference type="InterPro" id="IPR050832">
    <property type="entry name" value="Bact_Acetyltransf"/>
</dbReference>
<comment type="caution">
    <text evidence="4">The sequence shown here is derived from an EMBL/GenBank/DDBJ whole genome shotgun (WGS) entry which is preliminary data.</text>
</comment>
<dbReference type="CDD" id="cd04301">
    <property type="entry name" value="NAT_SF"/>
    <property type="match status" value="1"/>
</dbReference>
<dbReference type="EMBL" id="QPJD01000002">
    <property type="protein sequence ID" value="RCW51316.1"/>
    <property type="molecule type" value="Genomic_DNA"/>
</dbReference>
<feature type="domain" description="N-acetyltransferase" evidence="3">
    <location>
        <begin position="2"/>
        <end position="161"/>
    </location>
</feature>
<name>A0A368W8C8_9BACL</name>
<evidence type="ECO:0000313" key="4">
    <source>
        <dbReference type="EMBL" id="RCW51316.1"/>
    </source>
</evidence>
<sequence>MVQVRKATYADIAGIQKVARVTWNHTYEGLIPEGIQHQFLSQNYSNEAMKRRIERSLLLVAEVENKVVGFINFFQLKNRNDAELGSIYIYPEQHGQGIGSKLLNAGIDVLNGVSNIFVNVERLTTSGKNFYTAKGFKIINEYDEDLAGNKVKMIRMVLQLKSDV</sequence>
<organism evidence="4 5">
    <name type="scientific">Paenibacillus prosopidis</name>
    <dbReference type="NCBI Taxonomy" id="630520"/>
    <lineage>
        <taxon>Bacteria</taxon>
        <taxon>Bacillati</taxon>
        <taxon>Bacillota</taxon>
        <taxon>Bacilli</taxon>
        <taxon>Bacillales</taxon>
        <taxon>Paenibacillaceae</taxon>
        <taxon>Paenibacillus</taxon>
    </lineage>
</organism>
<gene>
    <name evidence="4" type="ORF">DFP97_102514</name>
</gene>
<keyword evidence="5" id="KW-1185">Reference proteome</keyword>
<reference evidence="4 5" key="1">
    <citation type="submission" date="2018-07" db="EMBL/GenBank/DDBJ databases">
        <title>Genomic Encyclopedia of Type Strains, Phase III (KMG-III): the genomes of soil and plant-associated and newly described type strains.</title>
        <authorList>
            <person name="Whitman W."/>
        </authorList>
    </citation>
    <scope>NUCLEOTIDE SEQUENCE [LARGE SCALE GENOMIC DNA]</scope>
    <source>
        <strain evidence="4 5">CECT 7506</strain>
    </source>
</reference>
<keyword evidence="4" id="KW-0689">Ribosomal protein</keyword>
<evidence type="ECO:0000256" key="2">
    <source>
        <dbReference type="ARBA" id="ARBA00023315"/>
    </source>
</evidence>
<dbReference type="Proteomes" id="UP000252415">
    <property type="component" value="Unassembled WGS sequence"/>
</dbReference>